<evidence type="ECO:0000313" key="3">
    <source>
        <dbReference type="Proteomes" id="UP000036000"/>
    </source>
</evidence>
<dbReference type="RefSeq" id="WP_048735753.1">
    <property type="nucleotide sequence ID" value="NZ_CP012033.1"/>
</dbReference>
<keyword evidence="1" id="KW-0472">Membrane</keyword>
<proteinExistence type="predicted"/>
<organism evidence="2 3">
    <name type="scientific">Levilactobacillus koreensis</name>
    <dbReference type="NCBI Taxonomy" id="637971"/>
    <lineage>
        <taxon>Bacteria</taxon>
        <taxon>Bacillati</taxon>
        <taxon>Bacillota</taxon>
        <taxon>Bacilli</taxon>
        <taxon>Lactobacillales</taxon>
        <taxon>Lactobacillaceae</taxon>
        <taxon>Levilactobacillus</taxon>
    </lineage>
</organism>
<accession>A0AAC9ER89</accession>
<protein>
    <submittedName>
        <fullName evidence="2">Uncharacterized protein</fullName>
    </submittedName>
</protein>
<dbReference type="AlphaFoldDB" id="A0AAC9ER89"/>
<keyword evidence="1" id="KW-0812">Transmembrane</keyword>
<evidence type="ECO:0000256" key="1">
    <source>
        <dbReference type="SAM" id="Phobius"/>
    </source>
</evidence>
<sequence length="68" mass="7386">MKSVALVLMTIMTGILVGGTLWLLLAMALTGWLKWVVGFAGFAIATGLNLGIFWLLWPRTGFADDDDD</sequence>
<feature type="transmembrane region" description="Helical" evidence="1">
    <location>
        <begin position="36"/>
        <end position="57"/>
    </location>
</feature>
<evidence type="ECO:0000313" key="2">
    <source>
        <dbReference type="EMBL" id="AKP65461.1"/>
    </source>
</evidence>
<reference evidence="2 3" key="1">
    <citation type="submission" date="2015-07" db="EMBL/GenBank/DDBJ databases">
        <title>Lactobacillus korensis/26-25/ whole genome sequencing.</title>
        <authorList>
            <person name="Kim M.K."/>
            <person name="Im W.-T."/>
            <person name="Srinivasan S."/>
            <person name="Lee J.-J."/>
        </authorList>
    </citation>
    <scope>NUCLEOTIDE SEQUENCE [LARGE SCALE GENOMIC DNA]</scope>
    <source>
        <strain evidence="2 3">26-25</strain>
    </source>
</reference>
<feature type="transmembrane region" description="Helical" evidence="1">
    <location>
        <begin position="6"/>
        <end position="29"/>
    </location>
</feature>
<dbReference type="EMBL" id="CP012033">
    <property type="protein sequence ID" value="AKP65461.1"/>
    <property type="molecule type" value="Genomic_DNA"/>
</dbReference>
<dbReference type="Proteomes" id="UP000036000">
    <property type="component" value="Chromosome"/>
</dbReference>
<keyword evidence="1" id="KW-1133">Transmembrane helix</keyword>
<keyword evidence="3" id="KW-1185">Reference proteome</keyword>
<name>A0AAC9ER89_9LACO</name>
<dbReference type="KEGG" id="lko:ABN16_10970"/>
<gene>
    <name evidence="2" type="ORF">ABN16_10970</name>
</gene>